<evidence type="ECO:0000256" key="2">
    <source>
        <dbReference type="ARBA" id="ARBA00022631"/>
    </source>
</evidence>
<evidence type="ECO:0000256" key="1">
    <source>
        <dbReference type="ARBA" id="ARBA00011738"/>
    </source>
</evidence>
<dbReference type="AlphaFoldDB" id="A0A261TRR6"/>
<dbReference type="PANTHER" id="PTHR21221:SF1">
    <property type="entry name" value="UREIDOGLYCOLATE LYASE"/>
    <property type="match status" value="1"/>
</dbReference>
<sequence>MNDLESLDVLVLSAEAFMPYGRMLGKPFDPEGDVPGFTNAATDFWHTHLFDPGEGGRTEVLWVNYRSQADVAVLEVHRLTEQAIVPLTGPIMHVVAVSLADGSPDLSSLKAFRIEPGQGICMQPGCWHASRVEAGEVTCLMLTRHSTTLELIEHMTRGAPARESALQPIAPRRLIENNSTSK</sequence>
<keyword evidence="3" id="KW-0456">Lyase</keyword>
<dbReference type="Gene3D" id="2.60.120.480">
    <property type="entry name" value="Ureidoglycolate hydrolase"/>
    <property type="match status" value="1"/>
</dbReference>
<protein>
    <submittedName>
        <fullName evidence="5">Ureidoglycolate hydrolase</fullName>
    </submittedName>
</protein>
<proteinExistence type="predicted"/>
<evidence type="ECO:0000256" key="3">
    <source>
        <dbReference type="ARBA" id="ARBA00023239"/>
    </source>
</evidence>
<comment type="catalytic activity">
    <reaction evidence="4">
        <text>(S)-ureidoglycolate = urea + glyoxylate</text>
        <dbReference type="Rhea" id="RHEA:11304"/>
        <dbReference type="ChEBI" id="CHEBI:16199"/>
        <dbReference type="ChEBI" id="CHEBI:36655"/>
        <dbReference type="ChEBI" id="CHEBI:57296"/>
        <dbReference type="EC" id="4.3.2.3"/>
    </reaction>
</comment>
<keyword evidence="6" id="KW-1185">Reference proteome</keyword>
<comment type="subunit">
    <text evidence="1">Homodimer.</text>
</comment>
<organism evidence="5 6">
    <name type="scientific">Bordetella genomosp. 4</name>
    <dbReference type="NCBI Taxonomy" id="463044"/>
    <lineage>
        <taxon>Bacteria</taxon>
        <taxon>Pseudomonadati</taxon>
        <taxon>Pseudomonadota</taxon>
        <taxon>Betaproteobacteria</taxon>
        <taxon>Burkholderiales</taxon>
        <taxon>Alcaligenaceae</taxon>
        <taxon>Bordetella</taxon>
    </lineage>
</organism>
<dbReference type="GO" id="GO:0004848">
    <property type="term" value="F:ureidoglycolate hydrolase activity"/>
    <property type="evidence" value="ECO:0007669"/>
    <property type="project" value="InterPro"/>
</dbReference>
<name>A0A261TRR6_9BORD</name>
<comment type="caution">
    <text evidence="5">The sequence shown here is derived from an EMBL/GenBank/DDBJ whole genome shotgun (WGS) entry which is preliminary data.</text>
</comment>
<dbReference type="InterPro" id="IPR011051">
    <property type="entry name" value="RmlC_Cupin_sf"/>
</dbReference>
<reference evidence="5 6" key="1">
    <citation type="submission" date="2017-05" db="EMBL/GenBank/DDBJ databases">
        <title>Complete and WGS of Bordetella genogroups.</title>
        <authorList>
            <person name="Spilker T."/>
            <person name="LiPuma J."/>
        </authorList>
    </citation>
    <scope>NUCLEOTIDE SEQUENCE [LARGE SCALE GENOMIC DNA]</scope>
    <source>
        <strain evidence="5 6">AU9919</strain>
    </source>
</reference>
<evidence type="ECO:0000256" key="4">
    <source>
        <dbReference type="ARBA" id="ARBA00047684"/>
    </source>
</evidence>
<dbReference type="InterPro" id="IPR007247">
    <property type="entry name" value="Ureidogly_lyase"/>
</dbReference>
<evidence type="ECO:0000313" key="5">
    <source>
        <dbReference type="EMBL" id="OZI52346.1"/>
    </source>
</evidence>
<gene>
    <name evidence="5" type="ORF">CAL20_20540</name>
</gene>
<dbReference type="RefSeq" id="WP_094838839.1">
    <property type="nucleotide sequence ID" value="NZ_NEVQ01000021.1"/>
</dbReference>
<dbReference type="EMBL" id="NEVQ01000021">
    <property type="protein sequence ID" value="OZI52346.1"/>
    <property type="molecule type" value="Genomic_DNA"/>
</dbReference>
<evidence type="ECO:0000313" key="6">
    <source>
        <dbReference type="Proteomes" id="UP000216885"/>
    </source>
</evidence>
<dbReference type="GO" id="GO:0006144">
    <property type="term" value="P:purine nucleobase metabolic process"/>
    <property type="evidence" value="ECO:0007669"/>
    <property type="project" value="UniProtKB-KW"/>
</dbReference>
<accession>A0A261TRR6</accession>
<dbReference type="InterPro" id="IPR024060">
    <property type="entry name" value="Ureidoglycolate_lyase_dom_sf"/>
</dbReference>
<keyword evidence="5" id="KW-0378">Hydrolase</keyword>
<dbReference type="Pfam" id="PF04115">
    <property type="entry name" value="Ureidogly_lyase"/>
    <property type="match status" value="1"/>
</dbReference>
<dbReference type="PANTHER" id="PTHR21221">
    <property type="entry name" value="UREIDOGLYCOLATE HYDROLASE"/>
    <property type="match status" value="1"/>
</dbReference>
<dbReference type="Proteomes" id="UP000216885">
    <property type="component" value="Unassembled WGS sequence"/>
</dbReference>
<dbReference type="SUPFAM" id="SSF51182">
    <property type="entry name" value="RmlC-like cupins"/>
    <property type="match status" value="1"/>
</dbReference>
<keyword evidence="2" id="KW-0659">Purine metabolism</keyword>
<dbReference type="GO" id="GO:0050385">
    <property type="term" value="F:ureidoglycolate lyase activity"/>
    <property type="evidence" value="ECO:0007669"/>
    <property type="project" value="UniProtKB-EC"/>
</dbReference>
<dbReference type="GO" id="GO:0000256">
    <property type="term" value="P:allantoin catabolic process"/>
    <property type="evidence" value="ECO:0007669"/>
    <property type="project" value="InterPro"/>
</dbReference>